<dbReference type="InterPro" id="IPR000835">
    <property type="entry name" value="HTH_MarR-typ"/>
</dbReference>
<dbReference type="Gene3D" id="1.10.10.10">
    <property type="entry name" value="Winged helix-like DNA-binding domain superfamily/Winged helix DNA-binding domain"/>
    <property type="match status" value="1"/>
</dbReference>
<dbReference type="InterPro" id="IPR036388">
    <property type="entry name" value="WH-like_DNA-bd_sf"/>
</dbReference>
<reference evidence="2 3" key="1">
    <citation type="journal article" date="2015" name="Genome Announc.">
        <title>Draft Genome Sequence of Norvancomycin-Producing Strain Amycolatopsis orientalis CPCC200066.</title>
        <authorList>
            <person name="Lei X."/>
            <person name="Yuan F."/>
            <person name="Shi Y."/>
            <person name="Li X."/>
            <person name="Wang L."/>
            <person name="Hong B."/>
        </authorList>
    </citation>
    <scope>NUCLEOTIDE SEQUENCE [LARGE SCALE GENOMIC DNA]</scope>
    <source>
        <strain evidence="2 3">B-37</strain>
    </source>
</reference>
<dbReference type="AlphaFoldDB" id="A0A193C1N6"/>
<name>A0A193C1N6_AMYOR</name>
<dbReference type="PANTHER" id="PTHR33164">
    <property type="entry name" value="TRANSCRIPTIONAL REGULATOR, MARR FAMILY"/>
    <property type="match status" value="1"/>
</dbReference>
<evidence type="ECO:0000259" key="1">
    <source>
        <dbReference type="PROSITE" id="PS50995"/>
    </source>
</evidence>
<dbReference type="RefSeq" id="WP_044854851.1">
    <property type="nucleotide sequence ID" value="NZ_CP016174.1"/>
</dbReference>
<protein>
    <submittedName>
        <fullName evidence="2">MarR family transcriptional regulator</fullName>
    </submittedName>
</protein>
<dbReference type="GO" id="GO:0006950">
    <property type="term" value="P:response to stress"/>
    <property type="evidence" value="ECO:0007669"/>
    <property type="project" value="TreeGrafter"/>
</dbReference>
<dbReference type="Pfam" id="PF12802">
    <property type="entry name" value="MarR_2"/>
    <property type="match status" value="1"/>
</dbReference>
<dbReference type="InterPro" id="IPR036390">
    <property type="entry name" value="WH_DNA-bd_sf"/>
</dbReference>
<dbReference type="KEGG" id="aori:SD37_23650"/>
<dbReference type="EMBL" id="CP016174">
    <property type="protein sequence ID" value="ANN18334.1"/>
    <property type="molecule type" value="Genomic_DNA"/>
</dbReference>
<dbReference type="GO" id="GO:0003700">
    <property type="term" value="F:DNA-binding transcription factor activity"/>
    <property type="evidence" value="ECO:0007669"/>
    <property type="project" value="InterPro"/>
</dbReference>
<dbReference type="PANTHER" id="PTHR33164:SF43">
    <property type="entry name" value="HTH-TYPE TRANSCRIPTIONAL REPRESSOR YETL"/>
    <property type="match status" value="1"/>
</dbReference>
<dbReference type="PRINTS" id="PR00598">
    <property type="entry name" value="HTHMARR"/>
</dbReference>
<dbReference type="eggNOG" id="COG1846">
    <property type="taxonomic scope" value="Bacteria"/>
</dbReference>
<dbReference type="Proteomes" id="UP000093695">
    <property type="component" value="Chromosome"/>
</dbReference>
<proteinExistence type="predicted"/>
<dbReference type="InterPro" id="IPR039422">
    <property type="entry name" value="MarR/SlyA-like"/>
</dbReference>
<dbReference type="STRING" id="31958.SD37_23650"/>
<dbReference type="PROSITE" id="PS50995">
    <property type="entry name" value="HTH_MARR_2"/>
    <property type="match status" value="1"/>
</dbReference>
<gene>
    <name evidence="2" type="ORF">SD37_23650</name>
</gene>
<dbReference type="SMART" id="SM00347">
    <property type="entry name" value="HTH_MARR"/>
    <property type="match status" value="1"/>
</dbReference>
<evidence type="ECO:0000313" key="3">
    <source>
        <dbReference type="Proteomes" id="UP000093695"/>
    </source>
</evidence>
<accession>A0A193C1N6</accession>
<evidence type="ECO:0000313" key="2">
    <source>
        <dbReference type="EMBL" id="ANN18334.1"/>
    </source>
</evidence>
<feature type="domain" description="HTH marR-type" evidence="1">
    <location>
        <begin position="2"/>
        <end position="133"/>
    </location>
</feature>
<organism evidence="2 3">
    <name type="scientific">Amycolatopsis orientalis</name>
    <name type="common">Nocardia orientalis</name>
    <dbReference type="NCBI Taxonomy" id="31958"/>
    <lineage>
        <taxon>Bacteria</taxon>
        <taxon>Bacillati</taxon>
        <taxon>Actinomycetota</taxon>
        <taxon>Actinomycetes</taxon>
        <taxon>Pseudonocardiales</taxon>
        <taxon>Pseudonocardiaceae</taxon>
        <taxon>Amycolatopsis</taxon>
    </lineage>
</organism>
<sequence>MQARTANLLGAAALAVTDRVLADAHRKAGVSASAAAALVVASAGSALSVTELGRRIGLSQSAAARMVDSLEQRGLFARRPRQGREVTVELTAEGRRTAQTLIEERGAGLTGLIEELSPREQEQFAGLLGKLLTRLYQDVGSADLLCRLCDRVSCTHGAVCPVGQAERDRKS</sequence>
<dbReference type="SUPFAM" id="SSF46785">
    <property type="entry name" value="Winged helix' DNA-binding domain"/>
    <property type="match status" value="1"/>
</dbReference>
<keyword evidence="3" id="KW-1185">Reference proteome</keyword>